<comment type="subunit">
    <text evidence="6">Interacts with UvrB in an incision complex.</text>
</comment>
<keyword evidence="4 6" id="KW-0267">Excision nuclease</keyword>
<dbReference type="HAMAP" id="MF_00203">
    <property type="entry name" value="UvrC"/>
    <property type="match status" value="1"/>
</dbReference>
<dbReference type="Gene3D" id="3.40.1440.10">
    <property type="entry name" value="GIY-YIG endonuclease"/>
    <property type="match status" value="1"/>
</dbReference>
<dbReference type="Pfam" id="PF02151">
    <property type="entry name" value="UVR"/>
    <property type="match status" value="1"/>
</dbReference>
<dbReference type="PROSITE" id="PS50165">
    <property type="entry name" value="UVRC"/>
    <property type="match status" value="1"/>
</dbReference>
<dbReference type="RefSeq" id="WP_024331441.1">
    <property type="nucleotide sequence ID" value="NZ_JASOXK010000004.1"/>
</dbReference>
<dbReference type="InterPro" id="IPR001943">
    <property type="entry name" value="UVR_dom"/>
</dbReference>
<dbReference type="GO" id="GO:0003677">
    <property type="term" value="F:DNA binding"/>
    <property type="evidence" value="ECO:0007669"/>
    <property type="project" value="UniProtKB-UniRule"/>
</dbReference>
<sequence length="660" mass="73767">MTDPASYRPAPGEIPTDPGVYRFIDSHGRVLYVGKAKNLRARLANYFQDPASLNPRIAQMVRSASQVRWVVVGTEVESLSLEYAWIKEFEPRYNVMYRDDKSYPYLAVTMSEPFPRVEVTRAKHKKGNRYFGPYTKVWAIRETLELLQRPFPVRTCTNGVFNRAKAQGRPCLLGYIDRCSAPCVGRISQEDHRQLAVQLCDFMAGKTGPLIRQLTAQMKDAAQRQEYERAASLRDTLKAAKTVLEKNTVVLEDGTDADIFGLATSELVASVQVFMVRGGRIRGERGWVIERAYQETESELIEKLLEQVYGDYQPSDTPTQRDVGKSVDDRVHTPTSAMPREIWVPALPADSETVTKWLAQKRGGPVRLRQVQRGDKKALAETVEKNAKDELRLHLLRRSGDLTERSKALEELADALELDTAPLRIEGFDISHISGTNQVASMVVFEDGAPRKSAYRHFAIRGKHGEGASDDTAAMAEVLTRRLARLQAEEKGIEGEDEDGIPFEVGPLDEEGSPRRFSYRPDLLVVDGGLPQVNAAARVVADMGADIPVVGLAKRLEEIWIPGEDLPVILPRTSPALFMLQYLRDESHRFAITYHRKKRGKAMTRSVLDKIEGLGPARQKALLKHFGSVARIRAATPEELSEVEGIGPALASKISEKLAR</sequence>
<dbReference type="Pfam" id="PF08459">
    <property type="entry name" value="UvrC_RNaseH_dom"/>
    <property type="match status" value="1"/>
</dbReference>
<dbReference type="Proteomes" id="UP000235122">
    <property type="component" value="Unassembled WGS sequence"/>
</dbReference>
<protein>
    <recommendedName>
        <fullName evidence="6">UvrABC system protein C</fullName>
        <shortName evidence="6">Protein UvrC</shortName>
    </recommendedName>
    <alternativeName>
        <fullName evidence="6">Excinuclease ABC subunit C</fullName>
    </alternativeName>
</protein>
<evidence type="ECO:0000256" key="7">
    <source>
        <dbReference type="SAM" id="MobiDB-lite"/>
    </source>
</evidence>
<dbReference type="InterPro" id="IPR003583">
    <property type="entry name" value="Hlx-hairpin-Hlx_DNA-bd_motif"/>
</dbReference>
<reference evidence="11 12" key="1">
    <citation type="submission" date="2017-12" db="EMBL/GenBank/DDBJ databases">
        <title>Phylogenetic diversity of female urinary microbiome.</title>
        <authorList>
            <person name="Thomas-White K."/>
            <person name="Wolfe A.J."/>
        </authorList>
    </citation>
    <scope>NUCLEOTIDE SEQUENCE [LARGE SCALE GENOMIC DNA]</scope>
    <source>
        <strain evidence="11 12">UMB0402</strain>
    </source>
</reference>
<dbReference type="Gene3D" id="4.10.860.10">
    <property type="entry name" value="UVR domain"/>
    <property type="match status" value="1"/>
</dbReference>
<dbReference type="Pfam" id="PF22920">
    <property type="entry name" value="UvrC_RNaseH"/>
    <property type="match status" value="1"/>
</dbReference>
<dbReference type="Pfam" id="PF14520">
    <property type="entry name" value="HHH_5"/>
    <property type="match status" value="1"/>
</dbReference>
<dbReference type="FunFam" id="3.40.1440.10:FF:000001">
    <property type="entry name" value="UvrABC system protein C"/>
    <property type="match status" value="1"/>
</dbReference>
<comment type="function">
    <text evidence="6">The UvrABC repair system catalyzes the recognition and processing of DNA lesions. UvrC both incises the 5' and 3' sides of the lesion. The N-terminal half is responsible for the 3' incision and the C-terminal half is responsible for the 5' incision.</text>
</comment>
<evidence type="ECO:0000259" key="8">
    <source>
        <dbReference type="PROSITE" id="PS50151"/>
    </source>
</evidence>
<evidence type="ECO:0000256" key="4">
    <source>
        <dbReference type="ARBA" id="ARBA00022881"/>
    </source>
</evidence>
<keyword evidence="5 6" id="KW-0234">DNA repair</keyword>
<dbReference type="GO" id="GO:0006289">
    <property type="term" value="P:nucleotide-excision repair"/>
    <property type="evidence" value="ECO:0007669"/>
    <property type="project" value="UniProtKB-UniRule"/>
</dbReference>
<keyword evidence="3 6" id="KW-0228">DNA excision</keyword>
<keyword evidence="2 6" id="KW-0227">DNA damage</keyword>
<dbReference type="AlphaFoldDB" id="A0A2I1IKM7"/>
<comment type="subcellular location">
    <subcellularLocation>
        <location evidence="6">Cytoplasm</location>
    </subcellularLocation>
</comment>
<dbReference type="NCBIfam" id="NF001824">
    <property type="entry name" value="PRK00558.1-5"/>
    <property type="match status" value="1"/>
</dbReference>
<dbReference type="SUPFAM" id="SSF82771">
    <property type="entry name" value="GIY-YIG endonuclease"/>
    <property type="match status" value="1"/>
</dbReference>
<dbReference type="SUPFAM" id="SSF46600">
    <property type="entry name" value="C-terminal UvrC-binding domain of UvrB"/>
    <property type="match status" value="1"/>
</dbReference>
<dbReference type="SUPFAM" id="SSF47781">
    <property type="entry name" value="RuvA domain 2-like"/>
    <property type="match status" value="1"/>
</dbReference>
<dbReference type="CDD" id="cd10434">
    <property type="entry name" value="GIY-YIG_UvrC_Cho"/>
    <property type="match status" value="1"/>
</dbReference>
<feature type="region of interest" description="Disordered" evidence="7">
    <location>
        <begin position="313"/>
        <end position="332"/>
    </location>
</feature>
<feature type="domain" description="GIY-YIG" evidence="9">
    <location>
        <begin position="16"/>
        <end position="95"/>
    </location>
</feature>
<name>A0A2I1IKM7_9ACTO</name>
<dbReference type="Pfam" id="PF01541">
    <property type="entry name" value="GIY-YIG"/>
    <property type="match status" value="1"/>
</dbReference>
<dbReference type="SMART" id="SM00465">
    <property type="entry name" value="GIYc"/>
    <property type="match status" value="1"/>
</dbReference>
<dbReference type="PANTHER" id="PTHR30562">
    <property type="entry name" value="UVRC/OXIDOREDUCTASE"/>
    <property type="match status" value="1"/>
</dbReference>
<dbReference type="GO" id="GO:0009380">
    <property type="term" value="C:excinuclease repair complex"/>
    <property type="evidence" value="ECO:0007669"/>
    <property type="project" value="InterPro"/>
</dbReference>
<dbReference type="EMBL" id="PKKO01000006">
    <property type="protein sequence ID" value="PKY71683.1"/>
    <property type="molecule type" value="Genomic_DNA"/>
</dbReference>
<keyword evidence="6" id="KW-0742">SOS response</keyword>
<dbReference type="PANTHER" id="PTHR30562:SF1">
    <property type="entry name" value="UVRABC SYSTEM PROTEIN C"/>
    <property type="match status" value="1"/>
</dbReference>
<dbReference type="InterPro" id="IPR001162">
    <property type="entry name" value="UvrC_RNase_H_dom"/>
</dbReference>
<feature type="domain" description="UvrC family homology region profile" evidence="10">
    <location>
        <begin position="259"/>
        <end position="540"/>
    </location>
</feature>
<dbReference type="GO" id="GO:0009381">
    <property type="term" value="F:excinuclease ABC activity"/>
    <property type="evidence" value="ECO:0007669"/>
    <property type="project" value="UniProtKB-UniRule"/>
</dbReference>
<dbReference type="SMART" id="SM00278">
    <property type="entry name" value="HhH1"/>
    <property type="match status" value="2"/>
</dbReference>
<evidence type="ECO:0000313" key="11">
    <source>
        <dbReference type="EMBL" id="PKY71683.1"/>
    </source>
</evidence>
<dbReference type="GO" id="GO:0005737">
    <property type="term" value="C:cytoplasm"/>
    <property type="evidence" value="ECO:0007669"/>
    <property type="project" value="UniProtKB-SubCell"/>
</dbReference>
<dbReference type="InterPro" id="IPR010994">
    <property type="entry name" value="RuvA_2-like"/>
</dbReference>
<dbReference type="InterPro" id="IPR050066">
    <property type="entry name" value="UvrABC_protein_C"/>
</dbReference>
<proteinExistence type="inferred from homology"/>
<dbReference type="GO" id="GO:0009432">
    <property type="term" value="P:SOS response"/>
    <property type="evidence" value="ECO:0007669"/>
    <property type="project" value="UniProtKB-UniRule"/>
</dbReference>
<evidence type="ECO:0000259" key="9">
    <source>
        <dbReference type="PROSITE" id="PS50164"/>
    </source>
</evidence>
<keyword evidence="1 6" id="KW-0963">Cytoplasm</keyword>
<evidence type="ECO:0000256" key="6">
    <source>
        <dbReference type="HAMAP-Rule" id="MF_00203"/>
    </source>
</evidence>
<evidence type="ECO:0000256" key="5">
    <source>
        <dbReference type="ARBA" id="ARBA00023204"/>
    </source>
</evidence>
<gene>
    <name evidence="6" type="primary">uvrC</name>
    <name evidence="11" type="ORF">CYJ19_10745</name>
</gene>
<comment type="caution">
    <text evidence="11">The sequence shown here is derived from an EMBL/GenBank/DDBJ whole genome shotgun (WGS) entry which is preliminary data.</text>
</comment>
<dbReference type="Gene3D" id="1.10.150.20">
    <property type="entry name" value="5' to 3' exonuclease, C-terminal subdomain"/>
    <property type="match status" value="1"/>
</dbReference>
<evidence type="ECO:0000256" key="2">
    <source>
        <dbReference type="ARBA" id="ARBA00022763"/>
    </source>
</evidence>
<dbReference type="PROSITE" id="PS50164">
    <property type="entry name" value="GIY_YIG"/>
    <property type="match status" value="1"/>
</dbReference>
<dbReference type="NCBIfam" id="TIGR00194">
    <property type="entry name" value="uvrC"/>
    <property type="match status" value="1"/>
</dbReference>
<evidence type="ECO:0000256" key="3">
    <source>
        <dbReference type="ARBA" id="ARBA00022769"/>
    </source>
</evidence>
<accession>A0A2I1IKM7</accession>
<feature type="compositionally biased region" description="Basic and acidic residues" evidence="7">
    <location>
        <begin position="322"/>
        <end position="332"/>
    </location>
</feature>
<comment type="similarity">
    <text evidence="6">Belongs to the UvrC family.</text>
</comment>
<dbReference type="STRING" id="33007.HMPREF3198_01978"/>
<evidence type="ECO:0000256" key="1">
    <source>
        <dbReference type="ARBA" id="ARBA00022490"/>
    </source>
</evidence>
<dbReference type="InterPro" id="IPR036876">
    <property type="entry name" value="UVR_dom_sf"/>
</dbReference>
<dbReference type="InterPro" id="IPR038476">
    <property type="entry name" value="UvrC_RNase_H_dom_sf"/>
</dbReference>
<dbReference type="InterPro" id="IPR035901">
    <property type="entry name" value="GIY-YIG_endonuc_sf"/>
</dbReference>
<dbReference type="GeneID" id="35867094"/>
<dbReference type="PROSITE" id="PS50151">
    <property type="entry name" value="UVR"/>
    <property type="match status" value="1"/>
</dbReference>
<evidence type="ECO:0000259" key="10">
    <source>
        <dbReference type="PROSITE" id="PS50165"/>
    </source>
</evidence>
<dbReference type="InterPro" id="IPR004791">
    <property type="entry name" value="UvrC"/>
</dbReference>
<feature type="domain" description="UVR" evidence="8">
    <location>
        <begin position="208"/>
        <end position="243"/>
    </location>
</feature>
<dbReference type="InterPro" id="IPR000305">
    <property type="entry name" value="GIY-YIG_endonuc"/>
</dbReference>
<evidence type="ECO:0000313" key="12">
    <source>
        <dbReference type="Proteomes" id="UP000235122"/>
    </source>
</evidence>
<dbReference type="InterPro" id="IPR047296">
    <property type="entry name" value="GIY-YIG_UvrC_Cho"/>
</dbReference>
<dbReference type="Gene3D" id="3.30.420.340">
    <property type="entry name" value="UvrC, RNAse H endonuclease domain"/>
    <property type="match status" value="1"/>
</dbReference>
<keyword evidence="12" id="KW-1185">Reference proteome</keyword>
<organism evidence="11 12">
    <name type="scientific">Winkia neuii</name>
    <dbReference type="NCBI Taxonomy" id="33007"/>
    <lineage>
        <taxon>Bacteria</taxon>
        <taxon>Bacillati</taxon>
        <taxon>Actinomycetota</taxon>
        <taxon>Actinomycetes</taxon>
        <taxon>Actinomycetales</taxon>
        <taxon>Actinomycetaceae</taxon>
        <taxon>Winkia</taxon>
    </lineage>
</organism>